<dbReference type="Proteomes" id="UP001458880">
    <property type="component" value="Unassembled WGS sequence"/>
</dbReference>
<sequence>MLTKPKYKPILKEESGGFKEVRQWRKHLKTEERLVKKHSSLLKKRPQKTIIIAGKKTFVSSEEAATEDYKATKDIRFNPRAF</sequence>
<organism evidence="1 2">
    <name type="scientific">Popillia japonica</name>
    <name type="common">Japanese beetle</name>
    <dbReference type="NCBI Taxonomy" id="7064"/>
    <lineage>
        <taxon>Eukaryota</taxon>
        <taxon>Metazoa</taxon>
        <taxon>Ecdysozoa</taxon>
        <taxon>Arthropoda</taxon>
        <taxon>Hexapoda</taxon>
        <taxon>Insecta</taxon>
        <taxon>Pterygota</taxon>
        <taxon>Neoptera</taxon>
        <taxon>Endopterygota</taxon>
        <taxon>Coleoptera</taxon>
        <taxon>Polyphaga</taxon>
        <taxon>Scarabaeiformia</taxon>
        <taxon>Scarabaeidae</taxon>
        <taxon>Rutelinae</taxon>
        <taxon>Popillia</taxon>
    </lineage>
</organism>
<keyword evidence="2" id="KW-1185">Reference proteome</keyword>
<comment type="caution">
    <text evidence="1">The sequence shown here is derived from an EMBL/GenBank/DDBJ whole genome shotgun (WGS) entry which is preliminary data.</text>
</comment>
<accession>A0AAW1ISH1</accession>
<reference evidence="1 2" key="1">
    <citation type="journal article" date="2024" name="BMC Genomics">
        <title>De novo assembly and annotation of Popillia japonica's genome with initial clues to its potential as an invasive pest.</title>
        <authorList>
            <person name="Cucini C."/>
            <person name="Boschi S."/>
            <person name="Funari R."/>
            <person name="Cardaioli E."/>
            <person name="Iannotti N."/>
            <person name="Marturano G."/>
            <person name="Paoli F."/>
            <person name="Bruttini M."/>
            <person name="Carapelli A."/>
            <person name="Frati F."/>
            <person name="Nardi F."/>
        </authorList>
    </citation>
    <scope>NUCLEOTIDE SEQUENCE [LARGE SCALE GENOMIC DNA]</scope>
    <source>
        <strain evidence="1">DMR45628</strain>
    </source>
</reference>
<evidence type="ECO:0000313" key="1">
    <source>
        <dbReference type="EMBL" id="KAK9692859.1"/>
    </source>
</evidence>
<name>A0AAW1ISH1_POPJA</name>
<evidence type="ECO:0000313" key="2">
    <source>
        <dbReference type="Proteomes" id="UP001458880"/>
    </source>
</evidence>
<dbReference type="EMBL" id="JASPKY010000563">
    <property type="protein sequence ID" value="KAK9692859.1"/>
    <property type="molecule type" value="Genomic_DNA"/>
</dbReference>
<protein>
    <submittedName>
        <fullName evidence="1">Uncharacterized protein</fullName>
    </submittedName>
</protein>
<dbReference type="AlphaFoldDB" id="A0AAW1ISH1"/>
<proteinExistence type="predicted"/>
<gene>
    <name evidence="1" type="ORF">QE152_g34861</name>
</gene>